<dbReference type="STRING" id="553218.CAMRE0001_0061"/>
<dbReference type="Proteomes" id="UP000003082">
    <property type="component" value="Unassembled WGS sequence"/>
</dbReference>
<reference evidence="1 2" key="1">
    <citation type="submission" date="2008-08" db="EMBL/GenBank/DDBJ databases">
        <authorList>
            <person name="Madupu R."/>
            <person name="Durkin A.S."/>
            <person name="Torralba M."/>
            <person name="Methe B."/>
            <person name="Sutton G.G."/>
            <person name="Strausberg R.L."/>
            <person name="Nelson K.E."/>
        </authorList>
    </citation>
    <scope>NUCLEOTIDE SEQUENCE [LARGE SCALE GENOMIC DNA]</scope>
    <source>
        <strain evidence="1 2">RM3267</strain>
    </source>
</reference>
<comment type="caution">
    <text evidence="1">The sequence shown here is derived from an EMBL/GenBank/DDBJ whole genome shotgun (WGS) entry which is preliminary data.</text>
</comment>
<name>B9D3K7_CAMRE</name>
<sequence>MRVKFESKFKPSHICLNFKIQRIVCDQSNAKFELYILPPACFKFASDQI</sequence>
<dbReference type="EMBL" id="ACFU01000020">
    <property type="protein sequence ID" value="EEF13470.1"/>
    <property type="molecule type" value="Genomic_DNA"/>
</dbReference>
<evidence type="ECO:0000313" key="1">
    <source>
        <dbReference type="EMBL" id="EEF13470.1"/>
    </source>
</evidence>
<evidence type="ECO:0000313" key="2">
    <source>
        <dbReference type="Proteomes" id="UP000003082"/>
    </source>
</evidence>
<proteinExistence type="predicted"/>
<keyword evidence="2" id="KW-1185">Reference proteome</keyword>
<organism evidence="1 2">
    <name type="scientific">Campylobacter rectus RM3267</name>
    <dbReference type="NCBI Taxonomy" id="553218"/>
    <lineage>
        <taxon>Bacteria</taxon>
        <taxon>Pseudomonadati</taxon>
        <taxon>Campylobacterota</taxon>
        <taxon>Epsilonproteobacteria</taxon>
        <taxon>Campylobacterales</taxon>
        <taxon>Campylobacteraceae</taxon>
        <taxon>Campylobacter</taxon>
    </lineage>
</organism>
<dbReference type="AlphaFoldDB" id="B9D3K7"/>
<gene>
    <name evidence="1" type="ORF">CAMRE0001_0061</name>
</gene>
<accession>B9D3K7</accession>
<protein>
    <submittedName>
        <fullName evidence="1">Uncharacterized protein</fullName>
    </submittedName>
</protein>